<comment type="caution">
    <text evidence="1">The sequence shown here is derived from an EMBL/GenBank/DDBJ whole genome shotgun (WGS) entry which is preliminary data.</text>
</comment>
<evidence type="ECO:0000313" key="2">
    <source>
        <dbReference type="Proteomes" id="UP000435985"/>
    </source>
</evidence>
<dbReference type="PROSITE" id="PS51257">
    <property type="entry name" value="PROKAR_LIPOPROTEIN"/>
    <property type="match status" value="1"/>
</dbReference>
<feature type="non-terminal residue" evidence="1">
    <location>
        <position position="66"/>
    </location>
</feature>
<evidence type="ECO:0000313" key="1">
    <source>
        <dbReference type="EMBL" id="KAA4651668.1"/>
    </source>
</evidence>
<dbReference type="AlphaFoldDB" id="A0A642C954"/>
<gene>
    <name evidence="1" type="ORF">F3B98_30605</name>
</gene>
<dbReference type="InterPro" id="IPR013783">
    <property type="entry name" value="Ig-like_fold"/>
</dbReference>
<evidence type="ECO:0008006" key="3">
    <source>
        <dbReference type="Google" id="ProtNLM"/>
    </source>
</evidence>
<protein>
    <recommendedName>
        <fullName evidence="3">IPT/TIG domain-containing protein</fullName>
    </recommendedName>
</protein>
<dbReference type="EMBL" id="VWFO01000444">
    <property type="protein sequence ID" value="KAA4651668.1"/>
    <property type="molecule type" value="Genomic_DNA"/>
</dbReference>
<dbReference type="Proteomes" id="UP000435985">
    <property type="component" value="Unassembled WGS sequence"/>
</dbReference>
<organism evidence="1 2">
    <name type="scientific">Bacteroides ovatus</name>
    <dbReference type="NCBI Taxonomy" id="28116"/>
    <lineage>
        <taxon>Bacteria</taxon>
        <taxon>Pseudomonadati</taxon>
        <taxon>Bacteroidota</taxon>
        <taxon>Bacteroidia</taxon>
        <taxon>Bacteroidales</taxon>
        <taxon>Bacteroidaceae</taxon>
        <taxon>Bacteroides</taxon>
    </lineage>
</organism>
<reference evidence="1 2" key="1">
    <citation type="journal article" date="2019" name="Nat. Med.">
        <title>A library of human gut bacterial isolates paired with longitudinal multiomics data enables mechanistic microbiome research.</title>
        <authorList>
            <person name="Poyet M."/>
            <person name="Groussin M."/>
            <person name="Gibbons S.M."/>
            <person name="Avila-Pacheco J."/>
            <person name="Jiang X."/>
            <person name="Kearney S.M."/>
            <person name="Perrotta A.R."/>
            <person name="Berdy B."/>
            <person name="Zhao S."/>
            <person name="Lieberman T.D."/>
            <person name="Swanson P.K."/>
            <person name="Smith M."/>
            <person name="Roesemann S."/>
            <person name="Alexander J.E."/>
            <person name="Rich S.A."/>
            <person name="Livny J."/>
            <person name="Vlamakis H."/>
            <person name="Clish C."/>
            <person name="Bullock K."/>
            <person name="Deik A."/>
            <person name="Scott J."/>
            <person name="Pierce K.A."/>
            <person name="Xavier R.J."/>
            <person name="Alm E.J."/>
        </authorList>
    </citation>
    <scope>NUCLEOTIDE SEQUENCE [LARGE SCALE GENOMIC DNA]</scope>
    <source>
        <strain evidence="1 2">BIOML-A14</strain>
    </source>
</reference>
<accession>A0A642C954</accession>
<name>A0A642C954_BACOV</name>
<dbReference type="Gene3D" id="2.60.40.10">
    <property type="entry name" value="Immunoglobulins"/>
    <property type="match status" value="1"/>
</dbReference>
<sequence length="66" mass="7408">MRNLLQKCFKWQWLVCLAVGCCFSSCKDDEESTSGYDPNKPIVLTDFYPPEGKLATQVILNGSNFG</sequence>
<proteinExistence type="predicted"/>